<dbReference type="AlphaFoldDB" id="A0A0L0CI97"/>
<dbReference type="GO" id="GO:0005737">
    <property type="term" value="C:cytoplasm"/>
    <property type="evidence" value="ECO:0007669"/>
    <property type="project" value="TreeGrafter"/>
</dbReference>
<dbReference type="PANTHER" id="PTHR22826:SF106">
    <property type="entry name" value="TRIO, ISOFORM A"/>
    <property type="match status" value="1"/>
</dbReference>
<dbReference type="InterPro" id="IPR055251">
    <property type="entry name" value="SOS1_NGEF_PH"/>
</dbReference>
<gene>
    <name evidence="3" type="ORF">FF38_14345</name>
</gene>
<protein>
    <recommendedName>
        <fullName evidence="2">PH domain-containing protein</fullName>
    </recommendedName>
</protein>
<dbReference type="EMBL" id="JRES01000438">
    <property type="protein sequence ID" value="KNC31219.1"/>
    <property type="molecule type" value="Genomic_DNA"/>
</dbReference>
<dbReference type="OrthoDB" id="10256089at2759"/>
<dbReference type="SUPFAM" id="SSF50729">
    <property type="entry name" value="PH domain-like"/>
    <property type="match status" value="1"/>
</dbReference>
<dbReference type="InterPro" id="IPR001849">
    <property type="entry name" value="PH_domain"/>
</dbReference>
<evidence type="ECO:0000313" key="3">
    <source>
        <dbReference type="EMBL" id="KNC31219.1"/>
    </source>
</evidence>
<dbReference type="Pfam" id="PF22697">
    <property type="entry name" value="SOS1_NGEF_PH"/>
    <property type="match status" value="1"/>
</dbReference>
<comment type="caution">
    <text evidence="3">The sequence shown here is derived from an EMBL/GenBank/DDBJ whole genome shotgun (WGS) entry which is preliminary data.</text>
</comment>
<dbReference type="SMART" id="SM00233">
    <property type="entry name" value="PH"/>
    <property type="match status" value="1"/>
</dbReference>
<dbReference type="PANTHER" id="PTHR22826">
    <property type="entry name" value="RHO GUANINE EXCHANGE FACTOR-RELATED"/>
    <property type="match status" value="1"/>
</dbReference>
<keyword evidence="4" id="KW-1185">Reference proteome</keyword>
<dbReference type="PROSITE" id="PS50003">
    <property type="entry name" value="PH_DOMAIN"/>
    <property type="match status" value="1"/>
</dbReference>
<reference evidence="3 4" key="1">
    <citation type="journal article" date="2015" name="Nat. Commun.">
        <title>Lucilia cuprina genome unlocks parasitic fly biology to underpin future interventions.</title>
        <authorList>
            <person name="Anstead C.A."/>
            <person name="Korhonen P.K."/>
            <person name="Young N.D."/>
            <person name="Hall R.S."/>
            <person name="Jex A.R."/>
            <person name="Murali S.C."/>
            <person name="Hughes D.S."/>
            <person name="Lee S.F."/>
            <person name="Perry T."/>
            <person name="Stroehlein A.J."/>
            <person name="Ansell B.R."/>
            <person name="Breugelmans B."/>
            <person name="Hofmann A."/>
            <person name="Qu J."/>
            <person name="Dugan S."/>
            <person name="Lee S.L."/>
            <person name="Chao H."/>
            <person name="Dinh H."/>
            <person name="Han Y."/>
            <person name="Doddapaneni H.V."/>
            <person name="Worley K.C."/>
            <person name="Muzny D.M."/>
            <person name="Ioannidis P."/>
            <person name="Waterhouse R.M."/>
            <person name="Zdobnov E.M."/>
            <person name="James P.J."/>
            <person name="Bagnall N.H."/>
            <person name="Kotze A.C."/>
            <person name="Gibbs R.A."/>
            <person name="Richards S."/>
            <person name="Batterham P."/>
            <person name="Gasser R.B."/>
        </authorList>
    </citation>
    <scope>NUCLEOTIDE SEQUENCE [LARGE SCALE GENOMIC DNA]</scope>
    <source>
        <strain evidence="3 4">LS</strain>
        <tissue evidence="3">Full body</tissue>
    </source>
</reference>
<dbReference type="GO" id="GO:0005085">
    <property type="term" value="F:guanyl-nucleotide exchange factor activity"/>
    <property type="evidence" value="ECO:0007669"/>
    <property type="project" value="UniProtKB-KW"/>
</dbReference>
<dbReference type="InterPro" id="IPR011993">
    <property type="entry name" value="PH-like_dom_sf"/>
</dbReference>
<keyword evidence="1" id="KW-0344">Guanine-nucleotide releasing factor</keyword>
<dbReference type="Gene3D" id="2.30.29.30">
    <property type="entry name" value="Pleckstrin-homology domain (PH domain)/Phosphotyrosine-binding domain (PTB)"/>
    <property type="match status" value="1"/>
</dbReference>
<organism evidence="3 4">
    <name type="scientific">Lucilia cuprina</name>
    <name type="common">Green bottle fly</name>
    <name type="synonym">Australian sheep blowfly</name>
    <dbReference type="NCBI Taxonomy" id="7375"/>
    <lineage>
        <taxon>Eukaryota</taxon>
        <taxon>Metazoa</taxon>
        <taxon>Ecdysozoa</taxon>
        <taxon>Arthropoda</taxon>
        <taxon>Hexapoda</taxon>
        <taxon>Insecta</taxon>
        <taxon>Pterygota</taxon>
        <taxon>Neoptera</taxon>
        <taxon>Endopterygota</taxon>
        <taxon>Diptera</taxon>
        <taxon>Brachycera</taxon>
        <taxon>Muscomorpha</taxon>
        <taxon>Oestroidea</taxon>
        <taxon>Calliphoridae</taxon>
        <taxon>Luciliinae</taxon>
        <taxon>Lucilia</taxon>
    </lineage>
</organism>
<feature type="domain" description="PH" evidence="2">
    <location>
        <begin position="43"/>
        <end position="146"/>
    </location>
</feature>
<proteinExistence type="predicted"/>
<sequence length="169" mass="19789">MEEDLDSLHEALTVIEKSCNEADEFMILNGIQNFDGIISDQGKLLHRGYLLCNYDGKKRKSYVFLFKRLILFTKKPETKGNRRYSIDTYNACLQIPMNKLELKELTNSKFFLQLMDPNVPNCKVICEGETKEEYKEWLQAIKKQLSLQKNLIHDLVHPTAEDEDEREVL</sequence>
<dbReference type="STRING" id="7375.A0A0L0CI97"/>
<dbReference type="GO" id="GO:0019898">
    <property type="term" value="C:extrinsic component of membrane"/>
    <property type="evidence" value="ECO:0007669"/>
    <property type="project" value="TreeGrafter"/>
</dbReference>
<accession>A0A0L0CI97</accession>
<evidence type="ECO:0000256" key="1">
    <source>
        <dbReference type="ARBA" id="ARBA00022658"/>
    </source>
</evidence>
<dbReference type="GO" id="GO:0007411">
    <property type="term" value="P:axon guidance"/>
    <property type="evidence" value="ECO:0007669"/>
    <property type="project" value="TreeGrafter"/>
</dbReference>
<evidence type="ECO:0000259" key="2">
    <source>
        <dbReference type="PROSITE" id="PS50003"/>
    </source>
</evidence>
<name>A0A0L0CI97_LUCCU</name>
<evidence type="ECO:0000313" key="4">
    <source>
        <dbReference type="Proteomes" id="UP000037069"/>
    </source>
</evidence>
<dbReference type="Proteomes" id="UP000037069">
    <property type="component" value="Unassembled WGS sequence"/>
</dbReference>
<dbReference type="InterPro" id="IPR051336">
    <property type="entry name" value="RhoGEF_Guanine_NuclExch_SF"/>
</dbReference>